<sequence length="71" mass="8035">MTDSTIKILNLIFFFVFISQGYSECSFNNLVISQSTTGNKVHRTYQEWLVAITSTGKGFSTLKINFDAKCE</sequence>
<feature type="chain" id="PRO_5016703671" evidence="1">
    <location>
        <begin position="24"/>
        <end position="71"/>
    </location>
</feature>
<organism evidence="2 3">
    <name type="scientific">Mucuna pruriens</name>
    <name type="common">Velvet bean</name>
    <name type="synonym">Dolichos pruriens</name>
    <dbReference type="NCBI Taxonomy" id="157652"/>
    <lineage>
        <taxon>Eukaryota</taxon>
        <taxon>Viridiplantae</taxon>
        <taxon>Streptophyta</taxon>
        <taxon>Embryophyta</taxon>
        <taxon>Tracheophyta</taxon>
        <taxon>Spermatophyta</taxon>
        <taxon>Magnoliopsida</taxon>
        <taxon>eudicotyledons</taxon>
        <taxon>Gunneridae</taxon>
        <taxon>Pentapetalae</taxon>
        <taxon>rosids</taxon>
        <taxon>fabids</taxon>
        <taxon>Fabales</taxon>
        <taxon>Fabaceae</taxon>
        <taxon>Papilionoideae</taxon>
        <taxon>50 kb inversion clade</taxon>
        <taxon>NPAAA clade</taxon>
        <taxon>indigoferoid/millettioid clade</taxon>
        <taxon>Phaseoleae</taxon>
        <taxon>Mucuna</taxon>
    </lineage>
</organism>
<name>A0A371E257_MUCPR</name>
<evidence type="ECO:0000313" key="2">
    <source>
        <dbReference type="EMBL" id="RDX60095.1"/>
    </source>
</evidence>
<dbReference type="AlphaFoldDB" id="A0A371E257"/>
<feature type="signal peptide" evidence="1">
    <location>
        <begin position="1"/>
        <end position="23"/>
    </location>
</feature>
<keyword evidence="3" id="KW-1185">Reference proteome</keyword>
<evidence type="ECO:0000256" key="1">
    <source>
        <dbReference type="SAM" id="SignalP"/>
    </source>
</evidence>
<accession>A0A371E257</accession>
<evidence type="ECO:0000313" key="3">
    <source>
        <dbReference type="Proteomes" id="UP000257109"/>
    </source>
</evidence>
<reference evidence="2" key="1">
    <citation type="submission" date="2018-05" db="EMBL/GenBank/DDBJ databases">
        <title>Draft genome of Mucuna pruriens seed.</title>
        <authorList>
            <person name="Nnadi N.E."/>
            <person name="Vos R."/>
            <person name="Hasami M.H."/>
            <person name="Devisetty U.K."/>
            <person name="Aguiy J.C."/>
        </authorList>
    </citation>
    <scope>NUCLEOTIDE SEQUENCE [LARGE SCALE GENOMIC DNA]</scope>
    <source>
        <strain evidence="2">JCA_2017</strain>
    </source>
</reference>
<feature type="non-terminal residue" evidence="2">
    <location>
        <position position="1"/>
    </location>
</feature>
<protein>
    <submittedName>
        <fullName evidence="2">Uncharacterized protein</fullName>
    </submittedName>
</protein>
<dbReference type="EMBL" id="QJKJ01017128">
    <property type="protein sequence ID" value="RDX60095.1"/>
    <property type="molecule type" value="Genomic_DNA"/>
</dbReference>
<dbReference type="Proteomes" id="UP000257109">
    <property type="component" value="Unassembled WGS sequence"/>
</dbReference>
<proteinExistence type="predicted"/>
<comment type="caution">
    <text evidence="2">The sequence shown here is derived from an EMBL/GenBank/DDBJ whole genome shotgun (WGS) entry which is preliminary data.</text>
</comment>
<gene>
    <name evidence="2" type="ORF">CR513_61797</name>
</gene>
<keyword evidence="1" id="KW-0732">Signal</keyword>